<evidence type="ECO:0000313" key="3">
    <source>
        <dbReference type="EMBL" id="QEG20239.1"/>
    </source>
</evidence>
<dbReference type="Proteomes" id="UP000322214">
    <property type="component" value="Chromosome"/>
</dbReference>
<evidence type="ECO:0000256" key="1">
    <source>
        <dbReference type="SAM" id="SignalP"/>
    </source>
</evidence>
<proteinExistence type="predicted"/>
<keyword evidence="1" id="KW-0732">Signal</keyword>
<feature type="signal peptide" evidence="1">
    <location>
        <begin position="1"/>
        <end position="25"/>
    </location>
</feature>
<dbReference type="InterPro" id="IPR013783">
    <property type="entry name" value="Ig-like_fold"/>
</dbReference>
<dbReference type="OrthoDB" id="282600at2"/>
<dbReference type="AlphaFoldDB" id="A0A5B9P431"/>
<dbReference type="Gene3D" id="2.60.40.10">
    <property type="entry name" value="Immunoglobulins"/>
    <property type="match status" value="2"/>
</dbReference>
<accession>A0A5B9P431</accession>
<gene>
    <name evidence="3" type="primary">omcB_1</name>
    <name evidence="3" type="ORF">MFFC18_00860</name>
</gene>
<dbReference type="PANTHER" id="PTHR34819:SF3">
    <property type="entry name" value="CELL SURFACE PROTEIN"/>
    <property type="match status" value="1"/>
</dbReference>
<dbReference type="InterPro" id="IPR001434">
    <property type="entry name" value="OmcB-like_DUF11"/>
</dbReference>
<name>A0A5B9P431_9BACT</name>
<organism evidence="3 4">
    <name type="scientific">Mariniblastus fucicola</name>
    <dbReference type="NCBI Taxonomy" id="980251"/>
    <lineage>
        <taxon>Bacteria</taxon>
        <taxon>Pseudomonadati</taxon>
        <taxon>Planctomycetota</taxon>
        <taxon>Planctomycetia</taxon>
        <taxon>Pirellulales</taxon>
        <taxon>Pirellulaceae</taxon>
        <taxon>Mariniblastus</taxon>
    </lineage>
</organism>
<evidence type="ECO:0000259" key="2">
    <source>
        <dbReference type="Pfam" id="PF01345"/>
    </source>
</evidence>
<feature type="domain" description="DUF11" evidence="2">
    <location>
        <begin position="390"/>
        <end position="478"/>
    </location>
</feature>
<keyword evidence="4" id="KW-1185">Reference proteome</keyword>
<evidence type="ECO:0000313" key="4">
    <source>
        <dbReference type="Proteomes" id="UP000322214"/>
    </source>
</evidence>
<feature type="chain" id="PRO_5022756424" evidence="1">
    <location>
        <begin position="26"/>
        <end position="623"/>
    </location>
</feature>
<dbReference type="KEGG" id="mff:MFFC18_00860"/>
<dbReference type="PANTHER" id="PTHR34819">
    <property type="entry name" value="LARGE CYSTEINE-RICH PERIPLASMIC PROTEIN OMCB"/>
    <property type="match status" value="1"/>
</dbReference>
<dbReference type="InterPro" id="IPR051172">
    <property type="entry name" value="Chlamydia_OmcB"/>
</dbReference>
<dbReference type="STRING" id="980251.GCA_001642875_03675"/>
<sequence length="623" mass="66772" precursor="true">MYRHMYRKCLLIAGLAGASLSAVQAQDHLIDGAKEEAARVIQLKNRIEIEAEETAADVSSRATRLASNPLAPVNAGGAFVPPTATKLTAPQVAFDEINSPQPLVPAPTSAQVSAPQVGVPQIKNSFVPPKVYVENKTPASNASFAKSPRATSPVAAPVRRSESAPFVTTTISAPEFVNVSETAPVRIDVRNPGKSTVYDVTLIATLPPHVKASSRQAQIVDGKCIFKVDSLQPGENRQLLLEIVTEEKQPLNIETALTLSNRNKVQVGVRKPQLVVSVEGPTQTNIGSKATHVITVTNTGDGIASNVNLIADIPESLRIVQKSGFETPENLRPGQQAQARIVTVPHQPGQAELAFAAEGNFCKATPAEAGLRVTQPELRVAAVGPDMNFVERDGIYTITIDNPGEVDVNNVEVQFAIPEGVKVTTISRQAKMDGPQRTLTWNFDRIQASTEQTIQLKAIASNEGEKTCRIRVASDETNEKEVSLKTVIATRAELSIQMQNVGGPVQVGSEATFVVIVENRGSSVANDMEIEVQLPAGMQPASPRDGVVDDDANSILFADSELPPGKTREFKFSAVGVEKGEHIVRSSLESVGSKQRIIVENSVFVYEPAQARVSESLQPSIPR</sequence>
<reference evidence="3 4" key="1">
    <citation type="submission" date="2019-08" db="EMBL/GenBank/DDBJ databases">
        <title>Deep-cultivation of Planctomycetes and their phenomic and genomic characterization uncovers novel biology.</title>
        <authorList>
            <person name="Wiegand S."/>
            <person name="Jogler M."/>
            <person name="Boedeker C."/>
            <person name="Pinto D."/>
            <person name="Vollmers J."/>
            <person name="Rivas-Marin E."/>
            <person name="Kohn T."/>
            <person name="Peeters S.H."/>
            <person name="Heuer A."/>
            <person name="Rast P."/>
            <person name="Oberbeckmann S."/>
            <person name="Bunk B."/>
            <person name="Jeske O."/>
            <person name="Meyerdierks A."/>
            <person name="Storesund J.E."/>
            <person name="Kallscheuer N."/>
            <person name="Luecker S."/>
            <person name="Lage O.M."/>
            <person name="Pohl T."/>
            <person name="Merkel B.J."/>
            <person name="Hornburger P."/>
            <person name="Mueller R.-W."/>
            <person name="Bruemmer F."/>
            <person name="Labrenz M."/>
            <person name="Spormann A.M."/>
            <person name="Op den Camp H."/>
            <person name="Overmann J."/>
            <person name="Amann R."/>
            <person name="Jetten M.S.M."/>
            <person name="Mascher T."/>
            <person name="Medema M.H."/>
            <person name="Devos D.P."/>
            <person name="Kaster A.-K."/>
            <person name="Ovreas L."/>
            <person name="Rohde M."/>
            <person name="Galperin M.Y."/>
            <person name="Jogler C."/>
        </authorList>
    </citation>
    <scope>NUCLEOTIDE SEQUENCE [LARGE SCALE GENOMIC DNA]</scope>
    <source>
        <strain evidence="3 4">FC18</strain>
    </source>
</reference>
<dbReference type="EMBL" id="CP042912">
    <property type="protein sequence ID" value="QEG20239.1"/>
    <property type="molecule type" value="Genomic_DNA"/>
</dbReference>
<protein>
    <submittedName>
        <fullName evidence="3">Large cysteine-rich periplasmic protein OmcB</fullName>
    </submittedName>
</protein>
<dbReference type="Pfam" id="PF01345">
    <property type="entry name" value="DUF11"/>
    <property type="match status" value="2"/>
</dbReference>
<dbReference type="RefSeq" id="WP_084417304.1">
    <property type="nucleotide sequence ID" value="NZ_CP042912.1"/>
</dbReference>
<feature type="domain" description="DUF11" evidence="2">
    <location>
        <begin position="494"/>
        <end position="576"/>
    </location>
</feature>